<reference evidence="2 3" key="1">
    <citation type="submission" date="2016-05" db="EMBL/GenBank/DDBJ databases">
        <title>Complete genome sequence of a phthalic acid esters degrading Mycobacterium sp. YC-RL4.</title>
        <authorList>
            <person name="Ren L."/>
            <person name="Fan S."/>
            <person name="Ruth N."/>
            <person name="Jia Y."/>
            <person name="Wang J."/>
            <person name="Qiao C."/>
        </authorList>
    </citation>
    <scope>NUCLEOTIDE SEQUENCE [LARGE SCALE GENOMIC DNA]</scope>
    <source>
        <strain evidence="2 3">YC-RL4</strain>
    </source>
</reference>
<proteinExistence type="predicted"/>
<accession>A0A172UMJ3</accession>
<evidence type="ECO:0000313" key="2">
    <source>
        <dbReference type="EMBL" id="ANE80196.1"/>
    </source>
</evidence>
<dbReference type="KEGG" id="madi:A7U43_13505"/>
<dbReference type="STRING" id="1682113.A7U43_13505"/>
<dbReference type="AlphaFoldDB" id="A0A172UMJ3"/>
<dbReference type="EMBL" id="CP015596">
    <property type="protein sequence ID" value="ANE80196.1"/>
    <property type="molecule type" value="Genomic_DNA"/>
</dbReference>
<evidence type="ECO:0000256" key="1">
    <source>
        <dbReference type="SAM" id="MobiDB-lite"/>
    </source>
</evidence>
<name>A0A172UMJ3_9MYCO</name>
<keyword evidence="3" id="KW-1185">Reference proteome</keyword>
<organism evidence="2 3">
    <name type="scientific">Mycobacterium adipatum</name>
    <dbReference type="NCBI Taxonomy" id="1682113"/>
    <lineage>
        <taxon>Bacteria</taxon>
        <taxon>Bacillati</taxon>
        <taxon>Actinomycetota</taxon>
        <taxon>Actinomycetes</taxon>
        <taxon>Mycobacteriales</taxon>
        <taxon>Mycobacteriaceae</taxon>
        <taxon>Mycobacterium</taxon>
    </lineage>
</organism>
<dbReference type="OrthoDB" id="5192422at2"/>
<feature type="region of interest" description="Disordered" evidence="1">
    <location>
        <begin position="1"/>
        <end position="22"/>
    </location>
</feature>
<dbReference type="Proteomes" id="UP000077143">
    <property type="component" value="Chromosome"/>
</dbReference>
<evidence type="ECO:0000313" key="3">
    <source>
        <dbReference type="Proteomes" id="UP000077143"/>
    </source>
</evidence>
<protein>
    <submittedName>
        <fullName evidence="2">Oxidoreductase</fullName>
    </submittedName>
</protein>
<sequence length="118" mass="13632">MGLFDRWRRPRGGSRAQTRKQTSADLAYLRDWVATHTGVEAFVEPQTTVTEVTVVLVAADGEWTRRRTGGDAGARRLSKQLDIPVYDVQKVGYPQRMRDYDARRRIERDRALRRDLEG</sequence>
<dbReference type="RefSeq" id="WP_067995940.1">
    <property type="nucleotide sequence ID" value="NZ_CP015596.1"/>
</dbReference>
<gene>
    <name evidence="2" type="ORF">A7U43_13505</name>
</gene>